<dbReference type="OrthoDB" id="20681at2759"/>
<dbReference type="GO" id="GO:0032981">
    <property type="term" value="P:mitochondrial respiratory chain complex I assembly"/>
    <property type="evidence" value="ECO:0007669"/>
    <property type="project" value="InterPro"/>
</dbReference>
<dbReference type="RefSeq" id="XP_015659826.1">
    <property type="nucleotide sequence ID" value="XM_015801206.1"/>
</dbReference>
<dbReference type="InterPro" id="IPR034095">
    <property type="entry name" value="NDUF3"/>
</dbReference>
<organism evidence="6 7">
    <name type="scientific">Leptomonas pyrrhocoris</name>
    <name type="common">Firebug parasite</name>
    <dbReference type="NCBI Taxonomy" id="157538"/>
    <lineage>
        <taxon>Eukaryota</taxon>
        <taxon>Discoba</taxon>
        <taxon>Euglenozoa</taxon>
        <taxon>Kinetoplastea</taxon>
        <taxon>Metakinetoplastina</taxon>
        <taxon>Trypanosomatida</taxon>
        <taxon>Trypanosomatidae</taxon>
        <taxon>Leishmaniinae</taxon>
        <taxon>Leptomonas</taxon>
    </lineage>
</organism>
<evidence type="ECO:0000256" key="3">
    <source>
        <dbReference type="ARBA" id="ARBA00023128"/>
    </source>
</evidence>
<accession>A0A0M9G3C0</accession>
<feature type="region of interest" description="Disordered" evidence="5">
    <location>
        <begin position="170"/>
        <end position="193"/>
    </location>
</feature>
<comment type="subcellular location">
    <subcellularLocation>
        <location evidence="1">Mitochondrion</location>
    </subcellularLocation>
</comment>
<dbReference type="GeneID" id="26904057"/>
<dbReference type="InterPro" id="IPR036748">
    <property type="entry name" value="MTH938-like_sf"/>
</dbReference>
<dbReference type="EMBL" id="LGTL01000006">
    <property type="protein sequence ID" value="KPA81387.1"/>
    <property type="molecule type" value="Genomic_DNA"/>
</dbReference>
<dbReference type="PANTHER" id="PTHR21192:SF2">
    <property type="entry name" value="NADH DEHYDROGENASE [UBIQUINONE] 1 ALPHA SUBCOMPLEX ASSEMBLY FACTOR 3"/>
    <property type="match status" value="1"/>
</dbReference>
<evidence type="ECO:0000256" key="5">
    <source>
        <dbReference type="SAM" id="MobiDB-lite"/>
    </source>
</evidence>
<dbReference type="Pfam" id="PF04430">
    <property type="entry name" value="DUF498"/>
    <property type="match status" value="1"/>
</dbReference>
<dbReference type="SUPFAM" id="SSF64076">
    <property type="entry name" value="MTH938-like"/>
    <property type="match status" value="1"/>
</dbReference>
<keyword evidence="3" id="KW-0496">Mitochondrion</keyword>
<dbReference type="Proteomes" id="UP000037923">
    <property type="component" value="Unassembled WGS sequence"/>
</dbReference>
<dbReference type="Gene3D" id="3.40.1230.10">
    <property type="entry name" value="MTH938-like"/>
    <property type="match status" value="1"/>
</dbReference>
<evidence type="ECO:0000256" key="2">
    <source>
        <dbReference type="ARBA" id="ARBA00021776"/>
    </source>
</evidence>
<sequence>MRSSTLVRNPHRISWRTRAKRAIQRNVRKYVPDPRDNPLTETPLSAEAYARTAQQQEGGVRIGIRPGQSIEEYMAERDRKWLGQQRDEFAHHIKDDHLPTTKDGLPFFAAGTRETYMDVDAANKLVHTPEAKDYEMDEETQLLRRQLQVEKEEEYRKFVAEAKRADISMAETQKRRRPHPSDPNYDPFKMTPGYRPQDSVALAQWLKRQRESGKSASGLSLQTKEGQERFYNEEKMATQYSANPFANRIEIPRGLSSMRITAYSPDSIFINDKEVIGSCIVTEKGYYHWNVSSFEEVNERTLAMLLHMYPVPDVVFLGTGRNLYFIDEELRLAFQKRGTVIHCLTTPQACGHFGVQLSVSRRSAMAVINPIPTNGYGVECFGDFVENDMFSLSDTQLGISPMRQFSPSMFKPNKVAEKYRATQGTGIGPQYHELSDGRLVRPGTSGTKLRPMLEPGETVDWEKLPSYYHWYPKEELHDYIENTTWREIKGKATGNATENRLYTALRGDSYVKEDSPTPELAPWNSATIPITKFPHERNEEEIIVEDPKTGRIIGMERDTYERWKRMMKERRAGLPESDPVEYDQERYVTNKDGIVFDLSKMKYRPIFEGRWNPRRQQSTGRTNPIMT</sequence>
<proteinExistence type="inferred from homology"/>
<gene>
    <name evidence="6" type="ORF">ABB37_03766</name>
</gene>
<comment type="similarity">
    <text evidence="4">Belongs to the NDUFAF3 family.</text>
</comment>
<evidence type="ECO:0000256" key="1">
    <source>
        <dbReference type="ARBA" id="ARBA00004173"/>
    </source>
</evidence>
<protein>
    <recommendedName>
        <fullName evidence="2">NADH dehydrogenase [ubiquinone] 1 alpha subcomplex assembly factor 3</fullName>
    </recommendedName>
</protein>
<dbReference type="OMA" id="MERDTYE"/>
<dbReference type="VEuPathDB" id="TriTrypDB:LpyrH10_06_1360"/>
<dbReference type="PANTHER" id="PTHR21192">
    <property type="entry name" value="NUCLEAR PROTEIN E3-3"/>
    <property type="match status" value="1"/>
</dbReference>
<keyword evidence="7" id="KW-1185">Reference proteome</keyword>
<dbReference type="AlphaFoldDB" id="A0A0M9G3C0"/>
<evidence type="ECO:0000313" key="6">
    <source>
        <dbReference type="EMBL" id="KPA81387.1"/>
    </source>
</evidence>
<dbReference type="CDD" id="cd05125">
    <property type="entry name" value="Mth938_2P1-like"/>
    <property type="match status" value="1"/>
</dbReference>
<evidence type="ECO:0000313" key="7">
    <source>
        <dbReference type="Proteomes" id="UP000037923"/>
    </source>
</evidence>
<comment type="caution">
    <text evidence="6">The sequence shown here is derived from an EMBL/GenBank/DDBJ whole genome shotgun (WGS) entry which is preliminary data.</text>
</comment>
<name>A0A0M9G3C0_LEPPY</name>
<dbReference type="GO" id="GO:0005743">
    <property type="term" value="C:mitochondrial inner membrane"/>
    <property type="evidence" value="ECO:0007669"/>
    <property type="project" value="TreeGrafter"/>
</dbReference>
<evidence type="ECO:0000256" key="4">
    <source>
        <dbReference type="ARBA" id="ARBA00049984"/>
    </source>
</evidence>
<reference evidence="6 7" key="1">
    <citation type="submission" date="2015-07" db="EMBL/GenBank/DDBJ databases">
        <title>High-quality genome of monoxenous trypanosomatid Leptomonas pyrrhocoris.</title>
        <authorList>
            <person name="Flegontov P."/>
            <person name="Butenko A."/>
            <person name="Firsov S."/>
            <person name="Vlcek C."/>
            <person name="Logacheva M.D."/>
            <person name="Field M."/>
            <person name="Filatov D."/>
            <person name="Flegontova O."/>
            <person name="Gerasimov E."/>
            <person name="Jackson A.P."/>
            <person name="Kelly S."/>
            <person name="Opperdoes F."/>
            <person name="O'Reilly A."/>
            <person name="Votypka J."/>
            <person name="Yurchenko V."/>
            <person name="Lukes J."/>
        </authorList>
    </citation>
    <scope>NUCLEOTIDE SEQUENCE [LARGE SCALE GENOMIC DNA]</scope>
    <source>
        <strain evidence="6">H10</strain>
    </source>
</reference>
<dbReference type="InterPro" id="IPR007523">
    <property type="entry name" value="NDUFAF3/AAMDC"/>
</dbReference>